<dbReference type="Pfam" id="PF11716">
    <property type="entry name" value="MDMPI_N"/>
    <property type="match status" value="1"/>
</dbReference>
<dbReference type="InterPro" id="IPR034660">
    <property type="entry name" value="DinB/YfiT-like"/>
</dbReference>
<feature type="domain" description="Mycothiol-dependent maleylpyruvate isomerase metal-binding" evidence="1">
    <location>
        <begin position="11"/>
        <end position="94"/>
    </location>
</feature>
<keyword evidence="2" id="KW-0413">Isomerase</keyword>
<gene>
    <name evidence="2" type="ORF">ACFPK1_00640</name>
</gene>
<keyword evidence="3" id="KW-1185">Reference proteome</keyword>
<proteinExistence type="predicted"/>
<evidence type="ECO:0000313" key="2">
    <source>
        <dbReference type="EMBL" id="MFC5136726.1"/>
    </source>
</evidence>
<evidence type="ECO:0000313" key="3">
    <source>
        <dbReference type="Proteomes" id="UP001596175"/>
    </source>
</evidence>
<dbReference type="InterPro" id="IPR017517">
    <property type="entry name" value="Maleyloyr_isom"/>
</dbReference>
<protein>
    <submittedName>
        <fullName evidence="2">Maleylpyruvate isomerase family mycothiol-dependent enzyme</fullName>
    </submittedName>
</protein>
<name>A0ABV9Z881_9PSEU</name>
<dbReference type="RefSeq" id="WP_378018967.1">
    <property type="nucleotide sequence ID" value="NZ_JBHSKG010000001.1"/>
</dbReference>
<comment type="caution">
    <text evidence="2">The sequence shown here is derived from an EMBL/GenBank/DDBJ whole genome shotgun (WGS) entry which is preliminary data.</text>
</comment>
<dbReference type="Gene3D" id="1.20.120.450">
    <property type="entry name" value="dinb family like domain"/>
    <property type="match status" value="1"/>
</dbReference>
<dbReference type="GO" id="GO:0016853">
    <property type="term" value="F:isomerase activity"/>
    <property type="evidence" value="ECO:0007669"/>
    <property type="project" value="UniProtKB-KW"/>
</dbReference>
<organism evidence="2 3">
    <name type="scientific">Actinomycetospora rhizophila</name>
    <dbReference type="NCBI Taxonomy" id="1416876"/>
    <lineage>
        <taxon>Bacteria</taxon>
        <taxon>Bacillati</taxon>
        <taxon>Actinomycetota</taxon>
        <taxon>Actinomycetes</taxon>
        <taxon>Pseudonocardiales</taxon>
        <taxon>Pseudonocardiaceae</taxon>
        <taxon>Actinomycetospora</taxon>
    </lineage>
</organism>
<sequence>MTAPSPVRFAQDERAELADFLAGLSPEQWDAPTLCHRWSVRDVVAHIISYDDLGPAAFVGRFVAGRFDPDQVNQVGVDQYAQMSPDELLAELKGHLHPAGLTARFGGRIGLVDGLIHHQDIRRALGAPREVPVERLATALPFARVAPPIRAFSRARGLHLVATDLDWSSGKGPTVEGRAEPLLMAIAGRADALDELDGPGRSILADRVAG</sequence>
<dbReference type="Proteomes" id="UP001596175">
    <property type="component" value="Unassembled WGS sequence"/>
</dbReference>
<dbReference type="InterPro" id="IPR024344">
    <property type="entry name" value="MDMPI_metal-binding"/>
</dbReference>
<dbReference type="SUPFAM" id="SSF109854">
    <property type="entry name" value="DinB/YfiT-like putative metalloenzymes"/>
    <property type="match status" value="1"/>
</dbReference>
<dbReference type="NCBIfam" id="TIGR03083">
    <property type="entry name" value="maleylpyruvate isomerase family mycothiol-dependent enzyme"/>
    <property type="match status" value="1"/>
</dbReference>
<accession>A0ABV9Z881</accession>
<reference evidence="3" key="1">
    <citation type="journal article" date="2019" name="Int. J. Syst. Evol. Microbiol.">
        <title>The Global Catalogue of Microorganisms (GCM) 10K type strain sequencing project: providing services to taxonomists for standard genome sequencing and annotation.</title>
        <authorList>
            <consortium name="The Broad Institute Genomics Platform"/>
            <consortium name="The Broad Institute Genome Sequencing Center for Infectious Disease"/>
            <person name="Wu L."/>
            <person name="Ma J."/>
        </authorList>
    </citation>
    <scope>NUCLEOTIDE SEQUENCE [LARGE SCALE GENOMIC DNA]</scope>
    <source>
        <strain evidence="3">XZYJ18</strain>
    </source>
</reference>
<evidence type="ECO:0000259" key="1">
    <source>
        <dbReference type="Pfam" id="PF11716"/>
    </source>
</evidence>
<dbReference type="EMBL" id="JBHSKG010000001">
    <property type="protein sequence ID" value="MFC5136726.1"/>
    <property type="molecule type" value="Genomic_DNA"/>
</dbReference>